<gene>
    <name evidence="2" type="ORF">F3Y22_tig00110788pilonHSYRG00511</name>
</gene>
<comment type="caution">
    <text evidence="2">The sequence shown here is derived from an EMBL/GenBank/DDBJ whole genome shotgun (WGS) entry which is preliminary data.</text>
</comment>
<proteinExistence type="predicted"/>
<protein>
    <submittedName>
        <fullName evidence="2">Uncharacterized protein</fullName>
    </submittedName>
</protein>
<evidence type="ECO:0000256" key="1">
    <source>
        <dbReference type="SAM" id="MobiDB-lite"/>
    </source>
</evidence>
<reference evidence="2" key="1">
    <citation type="submission" date="2019-09" db="EMBL/GenBank/DDBJ databases">
        <title>Draft genome information of white flower Hibiscus syriacus.</title>
        <authorList>
            <person name="Kim Y.-M."/>
        </authorList>
    </citation>
    <scope>NUCLEOTIDE SEQUENCE [LARGE SCALE GENOMIC DNA]</scope>
    <source>
        <strain evidence="2">YM2019G1</strain>
    </source>
</reference>
<dbReference type="PANTHER" id="PTHR34278">
    <property type="entry name" value="PROTEIN THI031, PUTATIVE-RELATED"/>
    <property type="match status" value="1"/>
</dbReference>
<sequence length="189" mass="21485">MKRGARQHSMVRTYPVHPSPRNPKPKTRHVPSLNSVPVDRSFSNVTSKASSHSEFTGKCGKSQWVQCHMNPVSKSKDKTKGTQKFSTSNMAGFKFSGISATAVLDYLDSINEEDEINDHHENDHDHDDDDYENGDTHVLVDDNDDFMAKFWSLHDKQNNNNDDHMSFCDGGFIMLDIEEYEGWCLVGEM</sequence>
<dbReference type="Proteomes" id="UP000436088">
    <property type="component" value="Unassembled WGS sequence"/>
</dbReference>
<evidence type="ECO:0000313" key="3">
    <source>
        <dbReference type="Proteomes" id="UP000436088"/>
    </source>
</evidence>
<dbReference type="PANTHER" id="PTHR34278:SF5">
    <property type="entry name" value="SITE, PUTATIVE-RELATED"/>
    <property type="match status" value="1"/>
</dbReference>
<dbReference type="EMBL" id="VEPZ02001112">
    <property type="protein sequence ID" value="KAE8694138.1"/>
    <property type="molecule type" value="Genomic_DNA"/>
</dbReference>
<keyword evidence="3" id="KW-1185">Reference proteome</keyword>
<evidence type="ECO:0000313" key="2">
    <source>
        <dbReference type="EMBL" id="KAE8694138.1"/>
    </source>
</evidence>
<feature type="region of interest" description="Disordered" evidence="1">
    <location>
        <begin position="1"/>
        <end position="39"/>
    </location>
</feature>
<accession>A0A6A2ZQG5</accession>
<name>A0A6A2ZQG5_HIBSY</name>
<dbReference type="AlphaFoldDB" id="A0A6A2ZQG5"/>
<organism evidence="2 3">
    <name type="scientific">Hibiscus syriacus</name>
    <name type="common">Rose of Sharon</name>
    <dbReference type="NCBI Taxonomy" id="106335"/>
    <lineage>
        <taxon>Eukaryota</taxon>
        <taxon>Viridiplantae</taxon>
        <taxon>Streptophyta</taxon>
        <taxon>Embryophyta</taxon>
        <taxon>Tracheophyta</taxon>
        <taxon>Spermatophyta</taxon>
        <taxon>Magnoliopsida</taxon>
        <taxon>eudicotyledons</taxon>
        <taxon>Gunneridae</taxon>
        <taxon>Pentapetalae</taxon>
        <taxon>rosids</taxon>
        <taxon>malvids</taxon>
        <taxon>Malvales</taxon>
        <taxon>Malvaceae</taxon>
        <taxon>Malvoideae</taxon>
        <taxon>Hibiscus</taxon>
    </lineage>
</organism>